<keyword evidence="3 7" id="KW-0646">Protease inhibitor</keyword>
<dbReference type="Pfam" id="PF05375">
    <property type="entry name" value="Pacifastin_I"/>
    <property type="match status" value="1"/>
</dbReference>
<name>A0ABM3MEP8_GALME</name>
<dbReference type="GeneID" id="116412951"/>
<evidence type="ECO:0000256" key="6">
    <source>
        <dbReference type="ARBA" id="ARBA00029459"/>
    </source>
</evidence>
<accession>A0ABM3MEP8</accession>
<evidence type="ECO:0000313" key="11">
    <source>
        <dbReference type="RefSeq" id="XP_052749885.1"/>
    </source>
</evidence>
<comment type="similarity">
    <text evidence="6 7">Belongs to the protease inhibitor I19 family.</text>
</comment>
<evidence type="ECO:0000256" key="7">
    <source>
        <dbReference type="PROSITE-ProRule" id="PRU00776"/>
    </source>
</evidence>
<keyword evidence="9" id="KW-1185">Reference proteome</keyword>
<evidence type="ECO:0000259" key="8">
    <source>
        <dbReference type="PROSITE" id="PS51446"/>
    </source>
</evidence>
<sequence>MRCFTRKICGIWNFIRPIFVSFVHLRSLDEDKLLYWRRANAAVCEPFTTSQEGCNRCVCAADGVTYCTRMACLNKRKPDQRFTKSDEDDEENETAD</sequence>
<dbReference type="Proteomes" id="UP001652740">
    <property type="component" value="Unplaced"/>
</dbReference>
<feature type="domain" description="Pacifastin" evidence="8">
    <location>
        <begin position="41"/>
        <end position="75"/>
    </location>
</feature>
<comment type="caution">
    <text evidence="7">Lacks conserved residue(s) required for the propagation of feature annotation.</text>
</comment>
<dbReference type="PROSITE" id="PS51446">
    <property type="entry name" value="PACIFASTIN"/>
    <property type="match status" value="1"/>
</dbReference>
<dbReference type="InterPro" id="IPR036201">
    <property type="entry name" value="Pacifastin_dom_sf"/>
</dbReference>
<dbReference type="InterPro" id="IPR008037">
    <property type="entry name" value="Pacifastin_dom"/>
</dbReference>
<comment type="subcellular location">
    <subcellularLocation>
        <location evidence="1">Secreted</location>
    </subcellularLocation>
</comment>
<gene>
    <name evidence="10 11" type="primary">LOC116412951</name>
</gene>
<keyword evidence="4 7" id="KW-0722">Serine protease inhibitor</keyword>
<evidence type="ECO:0000256" key="2">
    <source>
        <dbReference type="ARBA" id="ARBA00022525"/>
    </source>
</evidence>
<dbReference type="SUPFAM" id="SSF57283">
    <property type="entry name" value="PMP inhibitors"/>
    <property type="match status" value="1"/>
</dbReference>
<evidence type="ECO:0000256" key="5">
    <source>
        <dbReference type="ARBA" id="ARBA00023157"/>
    </source>
</evidence>
<reference evidence="10 11" key="1">
    <citation type="submission" date="2025-05" db="UniProtKB">
        <authorList>
            <consortium name="RefSeq"/>
        </authorList>
    </citation>
    <scope>IDENTIFICATION</scope>
    <source>
        <tissue evidence="10 11">Whole larvae</tissue>
    </source>
</reference>
<dbReference type="RefSeq" id="XP_052749885.1">
    <property type="nucleotide sequence ID" value="XM_052893925.1"/>
</dbReference>
<feature type="disulfide bond" evidence="7">
    <location>
        <begin position="57"/>
        <end position="67"/>
    </location>
</feature>
<keyword evidence="2" id="KW-0964">Secreted</keyword>
<feature type="disulfide bond" evidence="7">
    <location>
        <begin position="54"/>
        <end position="72"/>
    </location>
</feature>
<feature type="disulfide bond" evidence="7">
    <location>
        <begin position="44"/>
        <end position="59"/>
    </location>
</feature>
<protein>
    <submittedName>
        <fullName evidence="10 11">Uncharacterized protein LOC116412951 isoform X1</fullName>
    </submittedName>
</protein>
<evidence type="ECO:0000256" key="1">
    <source>
        <dbReference type="ARBA" id="ARBA00004613"/>
    </source>
</evidence>
<organism evidence="9 10">
    <name type="scientific">Galleria mellonella</name>
    <name type="common">Greater wax moth</name>
    <dbReference type="NCBI Taxonomy" id="7137"/>
    <lineage>
        <taxon>Eukaryota</taxon>
        <taxon>Metazoa</taxon>
        <taxon>Ecdysozoa</taxon>
        <taxon>Arthropoda</taxon>
        <taxon>Hexapoda</taxon>
        <taxon>Insecta</taxon>
        <taxon>Pterygota</taxon>
        <taxon>Neoptera</taxon>
        <taxon>Endopterygota</taxon>
        <taxon>Lepidoptera</taxon>
        <taxon>Glossata</taxon>
        <taxon>Ditrysia</taxon>
        <taxon>Pyraloidea</taxon>
        <taxon>Pyralidae</taxon>
        <taxon>Galleriinae</taxon>
        <taxon>Galleria</taxon>
    </lineage>
</organism>
<evidence type="ECO:0000313" key="9">
    <source>
        <dbReference type="Proteomes" id="UP001652740"/>
    </source>
</evidence>
<evidence type="ECO:0000256" key="4">
    <source>
        <dbReference type="ARBA" id="ARBA00022900"/>
    </source>
</evidence>
<proteinExistence type="inferred from homology"/>
<evidence type="ECO:0000313" key="10">
    <source>
        <dbReference type="RefSeq" id="XP_052749884.1"/>
    </source>
</evidence>
<dbReference type="RefSeq" id="XP_052749884.1">
    <property type="nucleotide sequence ID" value="XM_052893924.1"/>
</dbReference>
<evidence type="ECO:0000256" key="3">
    <source>
        <dbReference type="ARBA" id="ARBA00022690"/>
    </source>
</evidence>
<keyword evidence="5 7" id="KW-1015">Disulfide bond</keyword>